<feature type="compositionally biased region" description="Polar residues" evidence="1">
    <location>
        <begin position="383"/>
        <end position="394"/>
    </location>
</feature>
<feature type="compositionally biased region" description="Polar residues" evidence="1">
    <location>
        <begin position="599"/>
        <end position="609"/>
    </location>
</feature>
<feature type="compositionally biased region" description="Low complexity" evidence="1">
    <location>
        <begin position="852"/>
        <end position="864"/>
    </location>
</feature>
<dbReference type="SMART" id="SM00233">
    <property type="entry name" value="PH"/>
    <property type="match status" value="2"/>
</dbReference>
<feature type="compositionally biased region" description="Low complexity" evidence="1">
    <location>
        <begin position="361"/>
        <end position="379"/>
    </location>
</feature>
<evidence type="ECO:0000313" key="4">
    <source>
        <dbReference type="Proteomes" id="UP000242146"/>
    </source>
</evidence>
<dbReference type="OrthoDB" id="5563754at2759"/>
<evidence type="ECO:0000259" key="2">
    <source>
        <dbReference type="SMART" id="SM00233"/>
    </source>
</evidence>
<feature type="region of interest" description="Disordered" evidence="1">
    <location>
        <begin position="1"/>
        <end position="32"/>
    </location>
</feature>
<keyword evidence="4" id="KW-1185">Reference proteome</keyword>
<feature type="compositionally biased region" description="Acidic residues" evidence="1">
    <location>
        <begin position="614"/>
        <end position="628"/>
    </location>
</feature>
<feature type="domain" description="PH" evidence="2">
    <location>
        <begin position="171"/>
        <end position="282"/>
    </location>
</feature>
<feature type="compositionally biased region" description="Polar residues" evidence="1">
    <location>
        <begin position="10"/>
        <end position="24"/>
    </location>
</feature>
<dbReference type="Proteomes" id="UP000242146">
    <property type="component" value="Unassembled WGS sequence"/>
</dbReference>
<feature type="domain" description="PH" evidence="2">
    <location>
        <begin position="63"/>
        <end position="151"/>
    </location>
</feature>
<name>A0A1X2GIE1_9FUNG</name>
<feature type="region of interest" description="Disordered" evidence="1">
    <location>
        <begin position="570"/>
        <end position="645"/>
    </location>
</feature>
<feature type="compositionally biased region" description="Low complexity" evidence="1">
    <location>
        <begin position="486"/>
        <end position="546"/>
    </location>
</feature>
<comment type="caution">
    <text evidence="3">The sequence shown here is derived from an EMBL/GenBank/DDBJ whole genome shotgun (WGS) entry which is preliminary data.</text>
</comment>
<feature type="region of interest" description="Disordered" evidence="1">
    <location>
        <begin position="422"/>
        <end position="554"/>
    </location>
</feature>
<organism evidence="3 4">
    <name type="scientific">Hesseltinella vesiculosa</name>
    <dbReference type="NCBI Taxonomy" id="101127"/>
    <lineage>
        <taxon>Eukaryota</taxon>
        <taxon>Fungi</taxon>
        <taxon>Fungi incertae sedis</taxon>
        <taxon>Mucoromycota</taxon>
        <taxon>Mucoromycotina</taxon>
        <taxon>Mucoromycetes</taxon>
        <taxon>Mucorales</taxon>
        <taxon>Cunninghamellaceae</taxon>
        <taxon>Hesseltinella</taxon>
    </lineage>
</organism>
<dbReference type="STRING" id="101127.A0A1X2GIE1"/>
<feature type="compositionally biased region" description="Acidic residues" evidence="1">
    <location>
        <begin position="429"/>
        <end position="457"/>
    </location>
</feature>
<evidence type="ECO:0000256" key="1">
    <source>
        <dbReference type="SAM" id="MobiDB-lite"/>
    </source>
</evidence>
<dbReference type="InterPro" id="IPR001849">
    <property type="entry name" value="PH_domain"/>
</dbReference>
<protein>
    <recommendedName>
        <fullName evidence="2">PH domain-containing protein</fullName>
    </recommendedName>
</protein>
<dbReference type="EMBL" id="MCGT01000013">
    <property type="protein sequence ID" value="ORX54469.1"/>
    <property type="molecule type" value="Genomic_DNA"/>
</dbReference>
<accession>A0A1X2GIE1</accession>
<evidence type="ECO:0000313" key="3">
    <source>
        <dbReference type="EMBL" id="ORX54469.1"/>
    </source>
</evidence>
<dbReference type="AlphaFoldDB" id="A0A1X2GIE1"/>
<sequence>MMMVAPSPRPSLSESALTCSSPRTNGKLRPSRFIRPTMTNPKHHDQPSLTQFINTYDRVSQKLYMEGYVMHQQKKYFMELCGATLALWDVDRPGATVLPDYMPLMNACHVQPIDKQQCQLDLANKSWTFATLDPGSLTRWIGAIRLANFEQLLLHQQFTFALFQQRPPASQTVPSFLQILFPNSKKWKKQWCALQKPSKRTQPSLVLADSKKLIKTPTLTLSHIHRAYALYPETASLVPQSTLIRLEATGQDGQPVVLLLMTDTPQQLVPWLATLYKTFQLYGLPDRLLDDPTNPHALNFGQRSHPTPWWLETNDTLATMTHAMSPQACQQQLAQLLCQKQQSPLPPPIHTQAPLPPLPASAPSSASSPLTASPTSLSPQRFYDQQQTRANSLPTIMIDTIDAPRQRATSDAGLLKKNRLPLLSNVADSSDESEEEDEEEEEDQEPEEQQDIDSDDEPIGKSKPLQPKPASGPASWMLDFDFDLDSSSTTSTNPLLLSLPMSTTSSTRSSRLSPLSTSLTPRRVSQQPSSSSSSHSSHSSSSQRSQPAHRGSSIFGDFALSTDFSKCLDPTVGLPRLSTNDRKFSLPARPSWEPRTDSPWPSSATTTPRSRFLDDEDELYQDGDDEEEGRPRRRPILLDDDDDDDSFDDCPLIPALHDHFAPQNSLLDHHLGEQLSAKEQIEYARATGQPLIQMPSKPRPPKGGLVGMISERERHRKQGSSARVNERIEREKERRLWEQRHQLYMKQQIMMYNNGYIHPMMVHPTMPPPSPMMSPGSPLTSPMPSSPNGYYYGRPYSPTMSYGSTGTYPPSPSSPHHGRRASSRPVLEQDEPLYTQFSPRTGSPPIFRKMHSATSSPASSSIHL</sequence>
<dbReference type="InterPro" id="IPR058155">
    <property type="entry name" value="Skg3/CAF120-like_PH"/>
</dbReference>
<feature type="region of interest" description="Disordered" evidence="1">
    <location>
        <begin position="802"/>
        <end position="864"/>
    </location>
</feature>
<gene>
    <name evidence="3" type="ORF">DM01DRAFT_1389900</name>
</gene>
<proteinExistence type="predicted"/>
<dbReference type="Pfam" id="PF25381">
    <property type="entry name" value="PH_26"/>
    <property type="match status" value="1"/>
</dbReference>
<feature type="region of interest" description="Disordered" evidence="1">
    <location>
        <begin position="342"/>
        <end position="397"/>
    </location>
</feature>
<feature type="compositionally biased region" description="Pro residues" evidence="1">
    <location>
        <begin position="344"/>
        <end position="360"/>
    </location>
</feature>
<reference evidence="3 4" key="1">
    <citation type="submission" date="2016-07" db="EMBL/GenBank/DDBJ databases">
        <title>Pervasive Adenine N6-methylation of Active Genes in Fungi.</title>
        <authorList>
            <consortium name="DOE Joint Genome Institute"/>
            <person name="Mondo S.J."/>
            <person name="Dannebaum R.O."/>
            <person name="Kuo R.C."/>
            <person name="Labutti K."/>
            <person name="Haridas S."/>
            <person name="Kuo A."/>
            <person name="Salamov A."/>
            <person name="Ahrendt S.R."/>
            <person name="Lipzen A."/>
            <person name="Sullivan W."/>
            <person name="Andreopoulos W.B."/>
            <person name="Clum A."/>
            <person name="Lindquist E."/>
            <person name="Daum C."/>
            <person name="Ramamoorthy G.K."/>
            <person name="Gryganskyi A."/>
            <person name="Culley D."/>
            <person name="Magnuson J.K."/>
            <person name="James T.Y."/>
            <person name="O'Malley M.A."/>
            <person name="Stajich J.E."/>
            <person name="Spatafora J.W."/>
            <person name="Visel A."/>
            <person name="Grigoriev I.V."/>
        </authorList>
    </citation>
    <scope>NUCLEOTIDE SEQUENCE [LARGE SCALE GENOMIC DNA]</scope>
    <source>
        <strain evidence="3 4">NRRL 3301</strain>
    </source>
</reference>